<reference evidence="1" key="1">
    <citation type="submission" date="2023-05" db="EMBL/GenBank/DDBJ databases">
        <authorList>
            <person name="Stuckert A."/>
        </authorList>
    </citation>
    <scope>NUCLEOTIDE SEQUENCE</scope>
</reference>
<gene>
    <name evidence="1" type="ORF">SPARVUS_LOCUS6283510</name>
</gene>
<evidence type="ECO:0000313" key="1">
    <source>
        <dbReference type="EMBL" id="CAI9566174.1"/>
    </source>
</evidence>
<accession>A0ABN9D0Y4</accession>
<comment type="caution">
    <text evidence="1">The sequence shown here is derived from an EMBL/GenBank/DDBJ whole genome shotgun (WGS) entry which is preliminary data.</text>
</comment>
<keyword evidence="2" id="KW-1185">Reference proteome</keyword>
<evidence type="ECO:0000313" key="2">
    <source>
        <dbReference type="Proteomes" id="UP001162483"/>
    </source>
</evidence>
<sequence length="53" mass="6219">RTVLLATTKPRHIHRIARQRSVIGSLQRTRLLCSRVQWRLAEWLLFPVASTLL</sequence>
<dbReference type="EMBL" id="CATNWA010014023">
    <property type="protein sequence ID" value="CAI9566174.1"/>
    <property type="molecule type" value="Genomic_DNA"/>
</dbReference>
<protein>
    <submittedName>
        <fullName evidence="1">Uncharacterized protein</fullName>
    </submittedName>
</protein>
<proteinExistence type="predicted"/>
<organism evidence="1 2">
    <name type="scientific">Staurois parvus</name>
    <dbReference type="NCBI Taxonomy" id="386267"/>
    <lineage>
        <taxon>Eukaryota</taxon>
        <taxon>Metazoa</taxon>
        <taxon>Chordata</taxon>
        <taxon>Craniata</taxon>
        <taxon>Vertebrata</taxon>
        <taxon>Euteleostomi</taxon>
        <taxon>Amphibia</taxon>
        <taxon>Batrachia</taxon>
        <taxon>Anura</taxon>
        <taxon>Neobatrachia</taxon>
        <taxon>Ranoidea</taxon>
        <taxon>Ranidae</taxon>
        <taxon>Staurois</taxon>
    </lineage>
</organism>
<feature type="non-terminal residue" evidence="1">
    <location>
        <position position="1"/>
    </location>
</feature>
<name>A0ABN9D0Y4_9NEOB</name>
<dbReference type="Proteomes" id="UP001162483">
    <property type="component" value="Unassembled WGS sequence"/>
</dbReference>